<accession>W7X1D7</accession>
<proteinExistence type="predicted"/>
<gene>
    <name evidence="5" type="ORF">TTHERM_000151655</name>
</gene>
<dbReference type="GO" id="GO:0003254">
    <property type="term" value="P:regulation of membrane depolarization"/>
    <property type="evidence" value="ECO:0007669"/>
    <property type="project" value="TreeGrafter"/>
</dbReference>
<dbReference type="InterPro" id="IPR051413">
    <property type="entry name" value="K/Na_HCN_channel"/>
</dbReference>
<dbReference type="OrthoDB" id="296750at2759"/>
<dbReference type="Pfam" id="PF00027">
    <property type="entry name" value="cNMP_binding"/>
    <property type="match status" value="1"/>
</dbReference>
<feature type="region of interest" description="Disordered" evidence="2">
    <location>
        <begin position="636"/>
        <end position="656"/>
    </location>
</feature>
<dbReference type="SUPFAM" id="SSF51206">
    <property type="entry name" value="cAMP-binding domain-like"/>
    <property type="match status" value="1"/>
</dbReference>
<dbReference type="PANTHER" id="PTHR45689:SF5">
    <property type="entry name" value="I[[H]] CHANNEL, ISOFORM E"/>
    <property type="match status" value="1"/>
</dbReference>
<dbReference type="GO" id="GO:0035725">
    <property type="term" value="P:sodium ion transmembrane transport"/>
    <property type="evidence" value="ECO:0007669"/>
    <property type="project" value="TreeGrafter"/>
</dbReference>
<organism evidence="5 6">
    <name type="scientific">Tetrahymena thermophila (strain SB210)</name>
    <dbReference type="NCBI Taxonomy" id="312017"/>
    <lineage>
        <taxon>Eukaryota</taxon>
        <taxon>Sar</taxon>
        <taxon>Alveolata</taxon>
        <taxon>Ciliophora</taxon>
        <taxon>Intramacronucleata</taxon>
        <taxon>Oligohymenophorea</taxon>
        <taxon>Hymenostomatida</taxon>
        <taxon>Tetrahymenina</taxon>
        <taxon>Tetrahymenidae</taxon>
        <taxon>Tetrahymena</taxon>
    </lineage>
</organism>
<dbReference type="InParanoid" id="W7X1D7"/>
<dbReference type="PROSITE" id="PS50042">
    <property type="entry name" value="CNMP_BINDING_3"/>
    <property type="match status" value="1"/>
</dbReference>
<evidence type="ECO:0000313" key="6">
    <source>
        <dbReference type="Proteomes" id="UP000009168"/>
    </source>
</evidence>
<evidence type="ECO:0000259" key="4">
    <source>
        <dbReference type="PROSITE" id="PS50042"/>
    </source>
</evidence>
<dbReference type="AlphaFoldDB" id="W7X1D7"/>
<keyword evidence="3" id="KW-1133">Transmembrane helix</keyword>
<protein>
    <submittedName>
        <fullName evidence="5">Cation channel family protein</fullName>
    </submittedName>
</protein>
<dbReference type="CDD" id="cd00038">
    <property type="entry name" value="CAP_ED"/>
    <property type="match status" value="1"/>
</dbReference>
<dbReference type="Gene3D" id="1.10.287.630">
    <property type="entry name" value="Helix hairpin bin"/>
    <property type="match status" value="1"/>
</dbReference>
<keyword evidence="1" id="KW-0175">Coiled coil</keyword>
<dbReference type="Gene3D" id="2.60.120.10">
    <property type="entry name" value="Jelly Rolls"/>
    <property type="match status" value="1"/>
</dbReference>
<feature type="coiled-coil region" evidence="1">
    <location>
        <begin position="121"/>
        <end position="148"/>
    </location>
</feature>
<feature type="coiled-coil region" evidence="1">
    <location>
        <begin position="19"/>
        <end position="46"/>
    </location>
</feature>
<name>W7X1D7_TETTS</name>
<feature type="domain" description="Cyclic nucleotide-binding" evidence="4">
    <location>
        <begin position="404"/>
        <end position="510"/>
    </location>
</feature>
<keyword evidence="6" id="KW-1185">Reference proteome</keyword>
<dbReference type="KEGG" id="tet:TTHERM_000151655"/>
<feature type="compositionally biased region" description="Basic and acidic residues" evidence="2">
    <location>
        <begin position="640"/>
        <end position="653"/>
    </location>
</feature>
<dbReference type="Proteomes" id="UP000009168">
    <property type="component" value="Unassembled WGS sequence"/>
</dbReference>
<evidence type="ECO:0000256" key="3">
    <source>
        <dbReference type="SAM" id="Phobius"/>
    </source>
</evidence>
<keyword evidence="3" id="KW-0472">Membrane</keyword>
<dbReference type="Gene3D" id="1.10.287.70">
    <property type="match status" value="1"/>
</dbReference>
<dbReference type="GO" id="GO:0005249">
    <property type="term" value="F:voltage-gated potassium channel activity"/>
    <property type="evidence" value="ECO:0007669"/>
    <property type="project" value="TreeGrafter"/>
</dbReference>
<dbReference type="PANTHER" id="PTHR45689">
    <property type="entry name" value="I[[H]] CHANNEL, ISOFORM E"/>
    <property type="match status" value="1"/>
</dbReference>
<evidence type="ECO:0000256" key="1">
    <source>
        <dbReference type="SAM" id="Coils"/>
    </source>
</evidence>
<dbReference type="SMART" id="SM00100">
    <property type="entry name" value="cNMP"/>
    <property type="match status" value="1"/>
</dbReference>
<evidence type="ECO:0000313" key="5">
    <source>
        <dbReference type="EMBL" id="EWS73045.1"/>
    </source>
</evidence>
<dbReference type="GeneID" id="24437562"/>
<reference evidence="6" key="1">
    <citation type="journal article" date="2006" name="PLoS Biol.">
        <title>Macronuclear genome sequence of the ciliate Tetrahymena thermophila, a model eukaryote.</title>
        <authorList>
            <person name="Eisen J.A."/>
            <person name="Coyne R.S."/>
            <person name="Wu M."/>
            <person name="Wu D."/>
            <person name="Thiagarajan M."/>
            <person name="Wortman J.R."/>
            <person name="Badger J.H."/>
            <person name="Ren Q."/>
            <person name="Amedeo P."/>
            <person name="Jones K.M."/>
            <person name="Tallon L.J."/>
            <person name="Delcher A.L."/>
            <person name="Salzberg S.L."/>
            <person name="Silva J.C."/>
            <person name="Haas B.J."/>
            <person name="Majoros W.H."/>
            <person name="Farzad M."/>
            <person name="Carlton J.M."/>
            <person name="Smith R.K. Jr."/>
            <person name="Garg J."/>
            <person name="Pearlman R.E."/>
            <person name="Karrer K.M."/>
            <person name="Sun L."/>
            <person name="Manning G."/>
            <person name="Elde N.C."/>
            <person name="Turkewitz A.P."/>
            <person name="Asai D.J."/>
            <person name="Wilkes D.E."/>
            <person name="Wang Y."/>
            <person name="Cai H."/>
            <person name="Collins K."/>
            <person name="Stewart B.A."/>
            <person name="Lee S.R."/>
            <person name="Wilamowska K."/>
            <person name="Weinberg Z."/>
            <person name="Ruzzo W.L."/>
            <person name="Wloga D."/>
            <person name="Gaertig J."/>
            <person name="Frankel J."/>
            <person name="Tsao C.-C."/>
            <person name="Gorovsky M.A."/>
            <person name="Keeling P.J."/>
            <person name="Waller R.F."/>
            <person name="Patron N.J."/>
            <person name="Cherry J.M."/>
            <person name="Stover N.A."/>
            <person name="Krieger C.J."/>
            <person name="del Toro C."/>
            <person name="Ryder H.F."/>
            <person name="Williamson S.C."/>
            <person name="Barbeau R.A."/>
            <person name="Hamilton E.P."/>
            <person name="Orias E."/>
        </authorList>
    </citation>
    <scope>NUCLEOTIDE SEQUENCE [LARGE SCALE GENOMIC DNA]</scope>
    <source>
        <strain evidence="6">SB210</strain>
    </source>
</reference>
<dbReference type="GO" id="GO:0098855">
    <property type="term" value="C:HCN channel complex"/>
    <property type="evidence" value="ECO:0007669"/>
    <property type="project" value="TreeGrafter"/>
</dbReference>
<dbReference type="InterPro" id="IPR000595">
    <property type="entry name" value="cNMP-bd_dom"/>
</dbReference>
<dbReference type="SUPFAM" id="SSF81324">
    <property type="entry name" value="Voltage-gated potassium channels"/>
    <property type="match status" value="1"/>
</dbReference>
<dbReference type="InterPro" id="IPR014710">
    <property type="entry name" value="RmlC-like_jellyroll"/>
</dbReference>
<dbReference type="InterPro" id="IPR018490">
    <property type="entry name" value="cNMP-bd_dom_sf"/>
</dbReference>
<dbReference type="RefSeq" id="XP_012654442.1">
    <property type="nucleotide sequence ID" value="XM_012798988.1"/>
</dbReference>
<feature type="transmembrane region" description="Helical" evidence="3">
    <location>
        <begin position="296"/>
        <end position="322"/>
    </location>
</feature>
<sequence>MSLDEEGTSEHYRQKTFLLNQTEQDLNRLKHLHERLEDSCHSEQQNQSRIEDISTFPLNQVHTKKSQIDNEHYYQTEQCSNNQSKLSQKNKGTLNKSFTQSHLYSRNKLEEFEIISKSPTQKVINVQLNDLKQEIQREENNLVNKSSNSFISKLRDQKLTSKKTNSKPSTAFDIKKMFFIKRGVVNFFKNKTLSGRNYLLKNNKIKQFINDQASIDDQIQQSWIKLQIENLFGHIIACMYYLTGKIELEFLNNDTTWFDESIGSDGTWWKLYLQAFYWSLTLMATGSNEARTTLQIFFTSFIMCFTTIIFGYFISVIGIILVQMDEEEDNKRRDINIINDFMRRRNISKNLQRRVNLDLEYYYKKNFKKKQIENQLVLSKISQHLNEQILREYYGIIIQKISFLNQNFSEQSINQLCLTMEEVQYLPNQIIYDENDHDDFSLVYIQSGEVELIQTTSKDNHNNHIIDTIKQNSILGQENFFTGTLRSCRARAKTFTSAIKISRNKFIEIIKNNESEYEKFLFIKDKILLYQNYDTIKISCYICNKFSHFTGDCPLVHFDKNESYNKMGYLQKVKQQRSPYKRSKQKSQNTLLLITKINYATQQLISNQNFDGFAQENEVSEVSTESPFCEEGEISQELSKGQEEIKKSDENILSKDLSPTVNKNELLFNKQEDEKEEVQEQEQGQEELDLLQISNKDSLQKNLNICSPLKLKKEYSKENQLKPLQIQQTISEEYNFDSKQKKQNEKQMSLSSLKHISKLDMFQQQSYLEQMASSPLAIQSPSKRMINRIQKRNSTNLAENRRNATRLQTAIQFKSILDIEESNNKFRKDLILWNFDLQKDYQIYFPEGNKLFRIQQQNAQLKKKQKKQLKKQNKKQLIF</sequence>
<dbReference type="EMBL" id="GG662603">
    <property type="protein sequence ID" value="EWS73045.1"/>
    <property type="molecule type" value="Genomic_DNA"/>
</dbReference>
<feature type="coiled-coil region" evidence="1">
    <location>
        <begin position="661"/>
        <end position="688"/>
    </location>
</feature>
<keyword evidence="3" id="KW-0812">Transmembrane</keyword>
<evidence type="ECO:0000256" key="2">
    <source>
        <dbReference type="SAM" id="MobiDB-lite"/>
    </source>
</evidence>